<keyword evidence="1" id="KW-0812">Transmembrane</keyword>
<keyword evidence="1" id="KW-0472">Membrane</keyword>
<dbReference type="Proteomes" id="UP000004090">
    <property type="component" value="Unassembled WGS sequence"/>
</dbReference>
<sequence>MIFMLKNYVFLIFLYYISFLTILSYFMKESDNAM</sequence>
<protein>
    <submittedName>
        <fullName evidence="2">Uncharacterized protein</fullName>
    </submittedName>
</protein>
<gene>
    <name evidence="2" type="ORF">EUBDOL_01747</name>
</gene>
<reference evidence="2 3" key="2">
    <citation type="submission" date="2007-09" db="EMBL/GenBank/DDBJ databases">
        <authorList>
            <person name="Fulton L."/>
            <person name="Clifton S."/>
            <person name="Fulton B."/>
            <person name="Xu J."/>
            <person name="Minx P."/>
            <person name="Pepin K.H."/>
            <person name="Johnson M."/>
            <person name="Thiruvilangam P."/>
            <person name="Bhonagiri V."/>
            <person name="Nash W.E."/>
            <person name="Mardis E.R."/>
            <person name="Wilson R.K."/>
        </authorList>
    </citation>
    <scope>NUCLEOTIDE SEQUENCE [LARGE SCALE GENOMIC DNA]</scope>
    <source>
        <strain evidence="2 3">DSM 3991</strain>
    </source>
</reference>
<dbReference type="HOGENOM" id="CLU_3373801_0_0_9"/>
<accession>A8REB8</accession>
<dbReference type="AlphaFoldDB" id="A8REB8"/>
<organism evidence="2 3">
    <name type="scientific">Amedibacillus dolichus DSM 3991</name>
    <dbReference type="NCBI Taxonomy" id="428127"/>
    <lineage>
        <taxon>Bacteria</taxon>
        <taxon>Bacillati</taxon>
        <taxon>Bacillota</taxon>
        <taxon>Erysipelotrichia</taxon>
        <taxon>Erysipelotrichales</taxon>
        <taxon>Erysipelotrichaceae</taxon>
        <taxon>Amedibacillus</taxon>
    </lineage>
</organism>
<keyword evidence="1" id="KW-1133">Transmembrane helix</keyword>
<reference evidence="2 3" key="1">
    <citation type="submission" date="2007-09" db="EMBL/GenBank/DDBJ databases">
        <title>Draft genome sequence of Eubacterium dolichum (DSM 3991).</title>
        <authorList>
            <person name="Sudarsanam P."/>
            <person name="Ley R."/>
            <person name="Guruge J."/>
            <person name="Turnbaugh P.J."/>
            <person name="Mahowald M."/>
            <person name="Liep D."/>
            <person name="Gordon J."/>
        </authorList>
    </citation>
    <scope>NUCLEOTIDE SEQUENCE [LARGE SCALE GENOMIC DNA]</scope>
    <source>
        <strain evidence="2 3">DSM 3991</strain>
    </source>
</reference>
<proteinExistence type="predicted"/>
<name>A8REB8_9FIRM</name>
<evidence type="ECO:0000313" key="3">
    <source>
        <dbReference type="Proteomes" id="UP000004090"/>
    </source>
</evidence>
<dbReference type="EMBL" id="ABAW02000024">
    <property type="protein sequence ID" value="EDP10503.1"/>
    <property type="molecule type" value="Genomic_DNA"/>
</dbReference>
<evidence type="ECO:0000256" key="1">
    <source>
        <dbReference type="SAM" id="Phobius"/>
    </source>
</evidence>
<feature type="transmembrane region" description="Helical" evidence="1">
    <location>
        <begin position="7"/>
        <end position="27"/>
    </location>
</feature>
<evidence type="ECO:0000313" key="2">
    <source>
        <dbReference type="EMBL" id="EDP10503.1"/>
    </source>
</evidence>
<comment type="caution">
    <text evidence="2">The sequence shown here is derived from an EMBL/GenBank/DDBJ whole genome shotgun (WGS) entry which is preliminary data.</text>
</comment>